<dbReference type="GO" id="GO:0016705">
    <property type="term" value="F:oxidoreductase activity, acting on paired donors, with incorporation or reduction of molecular oxygen"/>
    <property type="evidence" value="ECO:0007669"/>
    <property type="project" value="InterPro"/>
</dbReference>
<gene>
    <name evidence="4" type="ORF">BA062_18245</name>
</gene>
<dbReference type="RefSeq" id="WP_110338398.1">
    <property type="nucleotide sequence ID" value="NZ_MASU01000007.1"/>
</dbReference>
<dbReference type="EMBL" id="MASU01000007">
    <property type="protein sequence ID" value="PXY30505.1"/>
    <property type="molecule type" value="Genomic_DNA"/>
</dbReference>
<dbReference type="InterPro" id="IPR011251">
    <property type="entry name" value="Luciferase-like_dom"/>
</dbReference>
<dbReference type="SUPFAM" id="SSF51679">
    <property type="entry name" value="Bacterial luciferase-like"/>
    <property type="match status" value="1"/>
</dbReference>
<dbReference type="GO" id="GO:0004497">
    <property type="term" value="F:monooxygenase activity"/>
    <property type="evidence" value="ECO:0007669"/>
    <property type="project" value="UniProtKB-KW"/>
</dbReference>
<dbReference type="PANTHER" id="PTHR30137">
    <property type="entry name" value="LUCIFERASE-LIKE MONOOXYGENASE"/>
    <property type="match status" value="1"/>
</dbReference>
<keyword evidence="5" id="KW-1185">Reference proteome</keyword>
<keyword evidence="2" id="KW-0503">Monooxygenase</keyword>
<dbReference type="Pfam" id="PF00296">
    <property type="entry name" value="Bac_luciferase"/>
    <property type="match status" value="1"/>
</dbReference>
<comment type="caution">
    <text evidence="4">The sequence shown here is derived from an EMBL/GenBank/DDBJ whole genome shotgun (WGS) entry which is preliminary data.</text>
</comment>
<dbReference type="InterPro" id="IPR036661">
    <property type="entry name" value="Luciferase-like_sf"/>
</dbReference>
<evidence type="ECO:0000313" key="5">
    <source>
        <dbReference type="Proteomes" id="UP000247892"/>
    </source>
</evidence>
<reference evidence="4 5" key="1">
    <citation type="submission" date="2016-07" db="EMBL/GenBank/DDBJ databases">
        <title>Draft genome sequence of Prauserella sp. YIM 121212, isolated from alkaline soil.</title>
        <authorList>
            <person name="Ruckert C."/>
            <person name="Albersmeier A."/>
            <person name="Jiang C.-L."/>
            <person name="Jiang Y."/>
            <person name="Kalinowski J."/>
            <person name="Schneider O."/>
            <person name="Winkler A."/>
            <person name="Zotchev S.B."/>
        </authorList>
    </citation>
    <scope>NUCLEOTIDE SEQUENCE [LARGE SCALE GENOMIC DNA]</scope>
    <source>
        <strain evidence="4 5">YIM 121212</strain>
    </source>
</reference>
<name>A0A318LQB1_9PSEU</name>
<dbReference type="Proteomes" id="UP000247892">
    <property type="component" value="Unassembled WGS sequence"/>
</dbReference>
<evidence type="ECO:0000256" key="2">
    <source>
        <dbReference type="ARBA" id="ARBA00023033"/>
    </source>
</evidence>
<dbReference type="PANTHER" id="PTHR30137:SF8">
    <property type="entry name" value="BLR5498 PROTEIN"/>
    <property type="match status" value="1"/>
</dbReference>
<dbReference type="Gene3D" id="3.20.20.30">
    <property type="entry name" value="Luciferase-like domain"/>
    <property type="match status" value="1"/>
</dbReference>
<protein>
    <recommendedName>
        <fullName evidence="3">Luciferase-like domain-containing protein</fullName>
    </recommendedName>
</protein>
<proteinExistence type="predicted"/>
<sequence>MIKFYLMFNPFSWERMDKPIKLGGRRTDRYQHMLEQLAAHAELADRAGFEGVFFSEQHGNIEGIPEVTANPVLLDLFVASRTERLKVGQLGMTLPVSNPLLVADQIAQLDQLTGGRALAGFSRGNTPRWADQYGQHIPMRATRSDKSEADERNLRALQECWQIIKLAWTQDVFSFDGEFWKFPVPGTKWPYPHTKTWGAGVDEDDNLLGVSIAPGPYQTPHPRVFAPMSGRSATVRFWAREGATIMCLTPREDLVKGMLEVYADEAHQAGRTPRRGEGIIAGGTLSIAADEATARKRADLMSEWDSLVYSVAPYHLPHPMAFNGTPAQIVDQIGRIHSELGVDEFILTDYFPAPHGSEVSLEMLQLFAEEVLPAFQGKES</sequence>
<evidence type="ECO:0000256" key="1">
    <source>
        <dbReference type="ARBA" id="ARBA00023002"/>
    </source>
</evidence>
<dbReference type="InterPro" id="IPR050766">
    <property type="entry name" value="Bact_Lucif_Oxidored"/>
</dbReference>
<evidence type="ECO:0000313" key="4">
    <source>
        <dbReference type="EMBL" id="PXY30505.1"/>
    </source>
</evidence>
<keyword evidence="1" id="KW-0560">Oxidoreductase</keyword>
<organism evidence="4 5">
    <name type="scientific">Prauserella flavalba</name>
    <dbReference type="NCBI Taxonomy" id="1477506"/>
    <lineage>
        <taxon>Bacteria</taxon>
        <taxon>Bacillati</taxon>
        <taxon>Actinomycetota</taxon>
        <taxon>Actinomycetes</taxon>
        <taxon>Pseudonocardiales</taxon>
        <taxon>Pseudonocardiaceae</taxon>
        <taxon>Prauserella</taxon>
    </lineage>
</organism>
<dbReference type="GO" id="GO:0005829">
    <property type="term" value="C:cytosol"/>
    <property type="evidence" value="ECO:0007669"/>
    <property type="project" value="TreeGrafter"/>
</dbReference>
<dbReference type="AlphaFoldDB" id="A0A318LQB1"/>
<feature type="domain" description="Luciferase-like" evidence="3">
    <location>
        <begin position="32"/>
        <end position="317"/>
    </location>
</feature>
<evidence type="ECO:0000259" key="3">
    <source>
        <dbReference type="Pfam" id="PF00296"/>
    </source>
</evidence>
<accession>A0A318LQB1</accession>
<dbReference type="OrthoDB" id="3209103at2"/>